<dbReference type="RefSeq" id="WP_326834588.1">
    <property type="nucleotide sequence ID" value="NZ_CP142149.1"/>
</dbReference>
<reference evidence="1 2" key="1">
    <citation type="journal article" date="2015" name="Int. J. Syst. Evol. Microbiol.">
        <title>Amycolatopsis rhabdoformis sp. nov., an actinomycete isolated from a tropical forest soil.</title>
        <authorList>
            <person name="Souza W.R."/>
            <person name="Silva R.E."/>
            <person name="Goodfellow M."/>
            <person name="Busarakam K."/>
            <person name="Figueiro F.S."/>
            <person name="Ferreira D."/>
            <person name="Rodrigues-Filho E."/>
            <person name="Moraes L.A.B."/>
            <person name="Zucchi T.D."/>
        </authorList>
    </citation>
    <scope>NUCLEOTIDE SEQUENCE [LARGE SCALE GENOMIC DNA]</scope>
    <source>
        <strain evidence="1 2">NCIMB 14900</strain>
    </source>
</reference>
<evidence type="ECO:0000313" key="1">
    <source>
        <dbReference type="EMBL" id="WSE31781.1"/>
    </source>
</evidence>
<name>A0ABZ1IDG0_9PSEU</name>
<evidence type="ECO:0000313" key="2">
    <source>
        <dbReference type="Proteomes" id="UP001330812"/>
    </source>
</evidence>
<sequence>MTTPKTLTTEPTETAVILADLLDRSGLDVLAHLERQVAVPVLDGLQAQGDLIVIPHALVARTVELNRWGRWEPVPPGGVELVRGVDGRNPHTLVTEPDTCRWISVRDPLHLGIAVFENTAPAYLIHPEHGGSGVAPGRWLVRRQQERGVTLARNTMLIAD</sequence>
<accession>A0ABZ1IDG0</accession>
<dbReference type="EMBL" id="CP142149">
    <property type="protein sequence ID" value="WSE31781.1"/>
    <property type="molecule type" value="Genomic_DNA"/>
</dbReference>
<protein>
    <submittedName>
        <fullName evidence="1">Uncharacterized protein</fullName>
    </submittedName>
</protein>
<organism evidence="1 2">
    <name type="scientific">Amycolatopsis rhabdoformis</name>
    <dbReference type="NCBI Taxonomy" id="1448059"/>
    <lineage>
        <taxon>Bacteria</taxon>
        <taxon>Bacillati</taxon>
        <taxon>Actinomycetota</taxon>
        <taxon>Actinomycetes</taxon>
        <taxon>Pseudonocardiales</taxon>
        <taxon>Pseudonocardiaceae</taxon>
        <taxon>Amycolatopsis</taxon>
    </lineage>
</organism>
<dbReference type="Proteomes" id="UP001330812">
    <property type="component" value="Chromosome"/>
</dbReference>
<proteinExistence type="predicted"/>
<gene>
    <name evidence="1" type="ORF">VSH64_06630</name>
</gene>
<keyword evidence="2" id="KW-1185">Reference proteome</keyword>